<evidence type="ECO:0000256" key="4">
    <source>
        <dbReference type="ARBA" id="ARBA00022840"/>
    </source>
</evidence>
<evidence type="ECO:0000256" key="3">
    <source>
        <dbReference type="ARBA" id="ARBA00022806"/>
    </source>
</evidence>
<dbReference type="GO" id="GO:0016787">
    <property type="term" value="F:hydrolase activity"/>
    <property type="evidence" value="ECO:0007669"/>
    <property type="project" value="UniProtKB-KW"/>
</dbReference>
<dbReference type="Pfam" id="PF00271">
    <property type="entry name" value="Helicase_C"/>
    <property type="match status" value="1"/>
</dbReference>
<dbReference type="AlphaFoldDB" id="A0A6G7WG96"/>
<dbReference type="GO" id="GO:0005840">
    <property type="term" value="C:ribosome"/>
    <property type="evidence" value="ECO:0007669"/>
    <property type="project" value="TreeGrafter"/>
</dbReference>
<dbReference type="InterPro" id="IPR044742">
    <property type="entry name" value="DEAD/DEAH_RhlB"/>
</dbReference>
<keyword evidence="4" id="KW-0067">ATP-binding</keyword>
<dbReference type="Pfam" id="PF00270">
    <property type="entry name" value="DEAD"/>
    <property type="match status" value="1"/>
</dbReference>
<dbReference type="GO" id="GO:0003724">
    <property type="term" value="F:RNA helicase activity"/>
    <property type="evidence" value="ECO:0007669"/>
    <property type="project" value="TreeGrafter"/>
</dbReference>
<keyword evidence="2" id="KW-0378">Hydrolase</keyword>
<dbReference type="GO" id="GO:0005829">
    <property type="term" value="C:cytosol"/>
    <property type="evidence" value="ECO:0007669"/>
    <property type="project" value="TreeGrafter"/>
</dbReference>
<dbReference type="PROSITE" id="PS51192">
    <property type="entry name" value="HELICASE_ATP_BIND_1"/>
    <property type="match status" value="1"/>
</dbReference>
<name>A0A6G7WG96_9LACT</name>
<dbReference type="PANTHER" id="PTHR47963">
    <property type="entry name" value="DEAD-BOX ATP-DEPENDENT RNA HELICASE 47, MITOCHONDRIAL"/>
    <property type="match status" value="1"/>
</dbReference>
<keyword evidence="9" id="KW-1185">Reference proteome</keyword>
<dbReference type="Proteomes" id="UP000501830">
    <property type="component" value="Chromosome"/>
</dbReference>
<dbReference type="SUPFAM" id="SSF52540">
    <property type="entry name" value="P-loop containing nucleoside triphosphate hydrolases"/>
    <property type="match status" value="1"/>
</dbReference>
<sequence length="428" mass="48839">MMIEKMNPSFQRHWRSMRFQLPTPIQERSFEPLLAGEDIVGLSPTGTGKTLAYALPLLEKIKTSSELQLVVLTPSQELGVQVGRVLEEWASLRDVKVQTLIGGASVKRQIENLKLKPEVVVGTPGRMLELANQRKLKLHTVKTVVLDEADYLLQPEHMDNLREFIKKMPGQRQMAFYSATDSENLREVSRWFNTQPAIIDTADASTDQTEHGYVLADNRKRAEVLRRLGNVKGMQALVFVNSVQELDYLAEKMQFENVKVRMLHSDYGTSQRKDALEAFKKGEAVFLLTTDVSTRGIDIPDLPYVINYDLPLSQEVYQHRSGRTGRMGKEGRVLSLVNERGIRDLRKLGPRPSETTEWFIFKGQLVDERPETVPDAPQPKMKEKVKKEKGVRQETNRTPLPEAPKKAKKKNRTRSQKNKGARRPKTEE</sequence>
<dbReference type="InterPro" id="IPR027417">
    <property type="entry name" value="P-loop_NTPase"/>
</dbReference>
<keyword evidence="1" id="KW-0547">Nucleotide-binding</keyword>
<dbReference type="SMART" id="SM00487">
    <property type="entry name" value="DEXDc"/>
    <property type="match status" value="1"/>
</dbReference>
<evidence type="ECO:0000256" key="2">
    <source>
        <dbReference type="ARBA" id="ARBA00022801"/>
    </source>
</evidence>
<feature type="compositionally biased region" description="Basic residues" evidence="5">
    <location>
        <begin position="406"/>
        <end position="428"/>
    </location>
</feature>
<dbReference type="GO" id="GO:0033592">
    <property type="term" value="F:RNA strand annealing activity"/>
    <property type="evidence" value="ECO:0007669"/>
    <property type="project" value="TreeGrafter"/>
</dbReference>
<dbReference type="KEGG" id="jpo:G7058_04080"/>
<feature type="region of interest" description="Disordered" evidence="5">
    <location>
        <begin position="369"/>
        <end position="428"/>
    </location>
</feature>
<organism evidence="8 9">
    <name type="scientific">Jeotgalibaca porci</name>
    <dbReference type="NCBI Taxonomy" id="1868793"/>
    <lineage>
        <taxon>Bacteria</taxon>
        <taxon>Bacillati</taxon>
        <taxon>Bacillota</taxon>
        <taxon>Bacilli</taxon>
        <taxon>Lactobacillales</taxon>
        <taxon>Carnobacteriaceae</taxon>
        <taxon>Jeotgalibaca</taxon>
    </lineage>
</organism>
<dbReference type="PANTHER" id="PTHR47963:SF7">
    <property type="entry name" value="ATP-DEPENDENT RNA HELICASE YFML-RELATED"/>
    <property type="match status" value="1"/>
</dbReference>
<dbReference type="GO" id="GO:0005524">
    <property type="term" value="F:ATP binding"/>
    <property type="evidence" value="ECO:0007669"/>
    <property type="project" value="UniProtKB-KW"/>
</dbReference>
<evidence type="ECO:0000313" key="9">
    <source>
        <dbReference type="Proteomes" id="UP000501830"/>
    </source>
</evidence>
<keyword evidence="3 8" id="KW-0347">Helicase</keyword>
<dbReference type="InterPro" id="IPR014001">
    <property type="entry name" value="Helicase_ATP-bd"/>
</dbReference>
<evidence type="ECO:0000313" key="8">
    <source>
        <dbReference type="EMBL" id="QIK51305.1"/>
    </source>
</evidence>
<dbReference type="EMBL" id="CP049889">
    <property type="protein sequence ID" value="QIK51305.1"/>
    <property type="molecule type" value="Genomic_DNA"/>
</dbReference>
<dbReference type="RefSeq" id="WP_166062358.1">
    <property type="nucleotide sequence ID" value="NZ_CP049889.1"/>
</dbReference>
<evidence type="ECO:0000259" key="7">
    <source>
        <dbReference type="PROSITE" id="PS51194"/>
    </source>
</evidence>
<dbReference type="CDD" id="cd00268">
    <property type="entry name" value="DEADc"/>
    <property type="match status" value="1"/>
</dbReference>
<dbReference type="PROSITE" id="PS51194">
    <property type="entry name" value="HELICASE_CTER"/>
    <property type="match status" value="1"/>
</dbReference>
<evidence type="ECO:0000259" key="6">
    <source>
        <dbReference type="PROSITE" id="PS51192"/>
    </source>
</evidence>
<accession>A0A6G7WG96</accession>
<dbReference type="GO" id="GO:0009409">
    <property type="term" value="P:response to cold"/>
    <property type="evidence" value="ECO:0007669"/>
    <property type="project" value="TreeGrafter"/>
</dbReference>
<dbReference type="Gene3D" id="3.40.50.300">
    <property type="entry name" value="P-loop containing nucleotide triphosphate hydrolases"/>
    <property type="match status" value="2"/>
</dbReference>
<reference evidence="8 9" key="1">
    <citation type="journal article" date="2017" name="Int. J. Syst. Evol. Microbiol.">
        <title>Jeotgalibaca porci sp. nov. and Jeotgalibaca arthritidis sp. nov., isolated from pigs, and emended description of the genus Jeotgalibaca.</title>
        <authorList>
            <person name="Zamora L."/>
            <person name="Perez-Sancho M."/>
            <person name="Dominguez L."/>
            <person name="Fernandez-Garayzabal J.F."/>
            <person name="Vela A.I."/>
        </authorList>
    </citation>
    <scope>NUCLEOTIDE SEQUENCE [LARGE SCALE GENOMIC DNA]</scope>
    <source>
        <strain evidence="8 9">CCUG 69148</strain>
    </source>
</reference>
<protein>
    <submittedName>
        <fullName evidence="8">DEAD/DEAH box helicase</fullName>
    </submittedName>
</protein>
<feature type="domain" description="Helicase C-terminal" evidence="7">
    <location>
        <begin position="223"/>
        <end position="374"/>
    </location>
</feature>
<dbReference type="InterPro" id="IPR050547">
    <property type="entry name" value="DEAD_box_RNA_helicases"/>
</dbReference>
<feature type="compositionally biased region" description="Basic and acidic residues" evidence="5">
    <location>
        <begin position="380"/>
        <end position="395"/>
    </location>
</feature>
<dbReference type="CDD" id="cd18787">
    <property type="entry name" value="SF2_C_DEAD"/>
    <property type="match status" value="1"/>
</dbReference>
<dbReference type="InterPro" id="IPR011545">
    <property type="entry name" value="DEAD/DEAH_box_helicase_dom"/>
</dbReference>
<evidence type="ECO:0000256" key="5">
    <source>
        <dbReference type="SAM" id="MobiDB-lite"/>
    </source>
</evidence>
<dbReference type="InterPro" id="IPR001650">
    <property type="entry name" value="Helicase_C-like"/>
</dbReference>
<dbReference type="SMART" id="SM00490">
    <property type="entry name" value="HELICc"/>
    <property type="match status" value="1"/>
</dbReference>
<proteinExistence type="predicted"/>
<dbReference type="GeneID" id="94552444"/>
<gene>
    <name evidence="8" type="ORF">G7058_04080</name>
</gene>
<feature type="domain" description="Helicase ATP-binding" evidence="6">
    <location>
        <begin position="30"/>
        <end position="199"/>
    </location>
</feature>
<evidence type="ECO:0000256" key="1">
    <source>
        <dbReference type="ARBA" id="ARBA00022741"/>
    </source>
</evidence>